<sequence>MPAPPPPPPPQTYLPHAYLSVIAWPRPLNGETMQNINLRKFPWQSSNYAIASGVVADVKKEKKKRTSRQGEAERWTERCTRGGRLTISREITEPKRASRRPPSSFASAGRVRQKIGIAIKARSMTKRCLLSESCIGVTRSGRSSFFRNVEADAVGILSDDQPIHVAVQLKFESADLMAAEASHHVQRAEKGRDEGKGGRLRRLREMKWN</sequence>
<dbReference type="Proteomes" id="UP000076502">
    <property type="component" value="Unassembled WGS sequence"/>
</dbReference>
<accession>A0A154PHK6</accession>
<organism evidence="2 3">
    <name type="scientific">Dufourea novaeangliae</name>
    <name type="common">Sweat bee</name>
    <dbReference type="NCBI Taxonomy" id="178035"/>
    <lineage>
        <taxon>Eukaryota</taxon>
        <taxon>Metazoa</taxon>
        <taxon>Ecdysozoa</taxon>
        <taxon>Arthropoda</taxon>
        <taxon>Hexapoda</taxon>
        <taxon>Insecta</taxon>
        <taxon>Pterygota</taxon>
        <taxon>Neoptera</taxon>
        <taxon>Endopterygota</taxon>
        <taxon>Hymenoptera</taxon>
        <taxon>Apocrita</taxon>
        <taxon>Aculeata</taxon>
        <taxon>Apoidea</taxon>
        <taxon>Anthophila</taxon>
        <taxon>Halictidae</taxon>
        <taxon>Rophitinae</taxon>
        <taxon>Dufourea</taxon>
    </lineage>
</organism>
<name>A0A154PHK6_DUFNO</name>
<evidence type="ECO:0000313" key="3">
    <source>
        <dbReference type="Proteomes" id="UP000076502"/>
    </source>
</evidence>
<proteinExistence type="predicted"/>
<keyword evidence="3" id="KW-1185">Reference proteome</keyword>
<dbReference type="AlphaFoldDB" id="A0A154PHK6"/>
<protein>
    <submittedName>
        <fullName evidence="2">Uncharacterized protein</fullName>
    </submittedName>
</protein>
<dbReference type="EMBL" id="KQ434899">
    <property type="protein sequence ID" value="KZC10974.1"/>
    <property type="molecule type" value="Genomic_DNA"/>
</dbReference>
<gene>
    <name evidence="2" type="ORF">WN55_01674</name>
</gene>
<feature type="region of interest" description="Disordered" evidence="1">
    <location>
        <begin position="183"/>
        <end position="209"/>
    </location>
</feature>
<evidence type="ECO:0000256" key="1">
    <source>
        <dbReference type="SAM" id="MobiDB-lite"/>
    </source>
</evidence>
<evidence type="ECO:0000313" key="2">
    <source>
        <dbReference type="EMBL" id="KZC10974.1"/>
    </source>
</evidence>
<reference evidence="2 3" key="1">
    <citation type="submission" date="2015-07" db="EMBL/GenBank/DDBJ databases">
        <title>The genome of Dufourea novaeangliae.</title>
        <authorList>
            <person name="Pan H."/>
            <person name="Kapheim K."/>
        </authorList>
    </citation>
    <scope>NUCLEOTIDE SEQUENCE [LARGE SCALE GENOMIC DNA]</scope>
    <source>
        <strain evidence="2">0120121106</strain>
        <tissue evidence="2">Whole body</tissue>
    </source>
</reference>